<feature type="domain" description="Glycosyl transferase family 1" evidence="1">
    <location>
        <begin position="187"/>
        <end position="352"/>
    </location>
</feature>
<dbReference type="SUPFAM" id="SSF53756">
    <property type="entry name" value="UDP-Glycosyltransferase/glycogen phosphorylase"/>
    <property type="match status" value="1"/>
</dbReference>
<dbReference type="EMBL" id="RJJX01000001">
    <property type="protein sequence ID" value="RUT80126.1"/>
    <property type="molecule type" value="Genomic_DNA"/>
</dbReference>
<dbReference type="RefSeq" id="WP_127342266.1">
    <property type="nucleotide sequence ID" value="NZ_RJJX01000001.1"/>
</dbReference>
<evidence type="ECO:0000313" key="4">
    <source>
        <dbReference type="Proteomes" id="UP000282985"/>
    </source>
</evidence>
<evidence type="ECO:0000259" key="1">
    <source>
        <dbReference type="Pfam" id="PF00534"/>
    </source>
</evidence>
<dbReference type="InterPro" id="IPR001296">
    <property type="entry name" value="Glyco_trans_1"/>
</dbReference>
<evidence type="ECO:0000313" key="3">
    <source>
        <dbReference type="EMBL" id="RUT80126.1"/>
    </source>
</evidence>
<dbReference type="CDD" id="cd03808">
    <property type="entry name" value="GT4_CapM-like"/>
    <property type="match status" value="1"/>
</dbReference>
<dbReference type="Gene3D" id="3.40.50.2000">
    <property type="entry name" value="Glycogen Phosphorylase B"/>
    <property type="match status" value="2"/>
</dbReference>
<sequence>MNKKIFIVVNVDWFFLSHRLPIALAAIKNGYDVTLITKDSGRRHEIEEMGINFIDMPFERSKFNPINEYLIYRKLRRLYKEERPDIVHHVTLKPMILGGFAVRKFPNISVVNAVSGLGILFSSEGSKLKRFFALQLLRRSFRIDNKLKVIFQNSDDQAILVNNGIVESEQTVFTKGSGVNLDEFSYKPVAKKERVQVLLASRLLYPKGFQEFYLAAKEIKNSYGINNVDFVIAGGLDELNPAAISEETIREWESDGTIKWLGFAKNMQELIAKSDIIVFPSYYGEGIPKFLIESCAIGRPIITTNHPGCKECVVEGENGYLIPPKDYKILAERLEKLILGDVLREQFGKKSRSIAEKDFSVDRVVDEHLKVYKEFLYEAI</sequence>
<comment type="caution">
    <text evidence="3">The sequence shown here is derived from an EMBL/GenBank/DDBJ whole genome shotgun (WGS) entry which is preliminary data.</text>
</comment>
<dbReference type="PANTHER" id="PTHR12526:SF638">
    <property type="entry name" value="SPORE COAT PROTEIN SA"/>
    <property type="match status" value="1"/>
</dbReference>
<dbReference type="AlphaFoldDB" id="A0A434B005"/>
<proteinExistence type="predicted"/>
<reference evidence="3 4" key="1">
    <citation type="submission" date="2018-11" db="EMBL/GenBank/DDBJ databases">
        <title>Parancylomarina longa gen. nov., sp. nov., isolated from sediments of southern Okinawa.</title>
        <authorList>
            <person name="Fu T."/>
        </authorList>
    </citation>
    <scope>NUCLEOTIDE SEQUENCE [LARGE SCALE GENOMIC DNA]</scope>
    <source>
        <strain evidence="3 4">T3-2 S1-C</strain>
    </source>
</reference>
<evidence type="ECO:0000259" key="2">
    <source>
        <dbReference type="Pfam" id="PF13477"/>
    </source>
</evidence>
<protein>
    <submittedName>
        <fullName evidence="3">Glycosyltransferase family 1 protein</fullName>
    </submittedName>
</protein>
<accession>A0A434B005</accession>
<keyword evidence="4" id="KW-1185">Reference proteome</keyword>
<dbReference type="Proteomes" id="UP000282985">
    <property type="component" value="Unassembled WGS sequence"/>
</dbReference>
<dbReference type="InterPro" id="IPR028098">
    <property type="entry name" value="Glyco_trans_4-like_N"/>
</dbReference>
<dbReference type="OrthoDB" id="9790710at2"/>
<name>A0A434B005_9BACT</name>
<organism evidence="3 4">
    <name type="scientific">Ancylomarina longa</name>
    <dbReference type="NCBI Taxonomy" id="2487017"/>
    <lineage>
        <taxon>Bacteria</taxon>
        <taxon>Pseudomonadati</taxon>
        <taxon>Bacteroidota</taxon>
        <taxon>Bacteroidia</taxon>
        <taxon>Marinilabiliales</taxon>
        <taxon>Marinifilaceae</taxon>
        <taxon>Ancylomarina</taxon>
    </lineage>
</organism>
<dbReference type="Pfam" id="PF00534">
    <property type="entry name" value="Glycos_transf_1"/>
    <property type="match status" value="1"/>
</dbReference>
<keyword evidence="3" id="KW-0808">Transferase</keyword>
<feature type="domain" description="Glycosyltransferase subfamily 4-like N-terminal" evidence="2">
    <location>
        <begin position="4"/>
        <end position="152"/>
    </location>
</feature>
<gene>
    <name evidence="3" type="ORF">DLK05_01855</name>
</gene>
<dbReference type="PANTHER" id="PTHR12526">
    <property type="entry name" value="GLYCOSYLTRANSFERASE"/>
    <property type="match status" value="1"/>
</dbReference>
<dbReference type="GO" id="GO:0016757">
    <property type="term" value="F:glycosyltransferase activity"/>
    <property type="evidence" value="ECO:0007669"/>
    <property type="project" value="InterPro"/>
</dbReference>
<dbReference type="Pfam" id="PF13477">
    <property type="entry name" value="Glyco_trans_4_2"/>
    <property type="match status" value="1"/>
</dbReference>